<evidence type="ECO:0000256" key="7">
    <source>
        <dbReference type="ARBA" id="ARBA00023136"/>
    </source>
</evidence>
<keyword evidence="2" id="KW-0812">Transmembrane</keyword>
<dbReference type="GO" id="GO:0070593">
    <property type="term" value="P:dendrite self-avoidance"/>
    <property type="evidence" value="ECO:0007669"/>
    <property type="project" value="TreeGrafter"/>
</dbReference>
<keyword evidence="3" id="KW-0732">Signal</keyword>
<evidence type="ECO:0000256" key="6">
    <source>
        <dbReference type="ARBA" id="ARBA00022989"/>
    </source>
</evidence>
<dbReference type="InterPro" id="IPR036179">
    <property type="entry name" value="Ig-like_dom_sf"/>
</dbReference>
<dbReference type="AlphaFoldDB" id="A0A1Y3BBC0"/>
<evidence type="ECO:0000256" key="3">
    <source>
        <dbReference type="ARBA" id="ARBA00022729"/>
    </source>
</evidence>
<dbReference type="CDD" id="cd20956">
    <property type="entry name" value="IgI_4_Dscam"/>
    <property type="match status" value="1"/>
</dbReference>
<evidence type="ECO:0000256" key="1">
    <source>
        <dbReference type="ARBA" id="ARBA00004167"/>
    </source>
</evidence>
<accession>A0A1Y3BBC0</accession>
<dbReference type="OrthoDB" id="152385at2759"/>
<dbReference type="GO" id="GO:0007156">
    <property type="term" value="P:homophilic cell adhesion via plasma membrane adhesion molecules"/>
    <property type="evidence" value="ECO:0007669"/>
    <property type="project" value="TreeGrafter"/>
</dbReference>
<evidence type="ECO:0000259" key="10">
    <source>
        <dbReference type="PROSITE" id="PS50835"/>
    </source>
</evidence>
<keyword evidence="8" id="KW-1015">Disulfide bond</keyword>
<dbReference type="FunFam" id="2.60.40.10:FF:000017">
    <property type="entry name" value="Down syndrome cell adhesion molecule b"/>
    <property type="match status" value="1"/>
</dbReference>
<keyword evidence="5" id="KW-0130">Cell adhesion</keyword>
<evidence type="ECO:0000256" key="9">
    <source>
        <dbReference type="ARBA" id="ARBA00023319"/>
    </source>
</evidence>
<evidence type="ECO:0000256" key="5">
    <source>
        <dbReference type="ARBA" id="ARBA00022889"/>
    </source>
</evidence>
<dbReference type="InterPro" id="IPR003599">
    <property type="entry name" value="Ig_sub"/>
</dbReference>
<dbReference type="SUPFAM" id="SSF48726">
    <property type="entry name" value="Immunoglobulin"/>
    <property type="match status" value="3"/>
</dbReference>
<dbReference type="InterPro" id="IPR003598">
    <property type="entry name" value="Ig_sub2"/>
</dbReference>
<dbReference type="GO" id="GO:0098632">
    <property type="term" value="F:cell-cell adhesion mediator activity"/>
    <property type="evidence" value="ECO:0007669"/>
    <property type="project" value="TreeGrafter"/>
</dbReference>
<dbReference type="EMBL" id="MUJZ01029100">
    <property type="protein sequence ID" value="OTF78172.1"/>
    <property type="molecule type" value="Genomic_DNA"/>
</dbReference>
<keyword evidence="12" id="KW-1185">Reference proteome</keyword>
<keyword evidence="4" id="KW-0677">Repeat</keyword>
<dbReference type="SMART" id="SM00409">
    <property type="entry name" value="IG"/>
    <property type="match status" value="3"/>
</dbReference>
<comment type="caution">
    <text evidence="11">The sequence shown here is derived from an EMBL/GenBank/DDBJ whole genome shotgun (WGS) entry which is preliminary data.</text>
</comment>
<reference evidence="11 12" key="1">
    <citation type="submission" date="2017-03" db="EMBL/GenBank/DDBJ databases">
        <title>Genome Survey of Euroglyphus maynei.</title>
        <authorList>
            <person name="Arlian L.G."/>
            <person name="Morgan M.S."/>
            <person name="Rider S.D."/>
        </authorList>
    </citation>
    <scope>NUCLEOTIDE SEQUENCE [LARGE SCALE GENOMIC DNA]</scope>
    <source>
        <strain evidence="11">Arlian Lab</strain>
        <tissue evidence="11">Whole body</tissue>
    </source>
</reference>
<protein>
    <recommendedName>
        <fullName evidence="10">Ig-like domain-containing protein</fullName>
    </recommendedName>
</protein>
<evidence type="ECO:0000256" key="2">
    <source>
        <dbReference type="ARBA" id="ARBA00022692"/>
    </source>
</evidence>
<evidence type="ECO:0000313" key="11">
    <source>
        <dbReference type="EMBL" id="OTF78172.1"/>
    </source>
</evidence>
<name>A0A1Y3BBC0_EURMA</name>
<dbReference type="PANTHER" id="PTHR10075">
    <property type="entry name" value="BASIGIN RELATED"/>
    <property type="match status" value="1"/>
</dbReference>
<keyword evidence="7" id="KW-0472">Membrane</keyword>
<gene>
    <name evidence="11" type="ORF">BLA29_007586</name>
</gene>
<dbReference type="Pfam" id="PF13927">
    <property type="entry name" value="Ig_3"/>
    <property type="match status" value="1"/>
</dbReference>
<organism evidence="11 12">
    <name type="scientific">Euroglyphus maynei</name>
    <name type="common">Mayne's house dust mite</name>
    <dbReference type="NCBI Taxonomy" id="6958"/>
    <lineage>
        <taxon>Eukaryota</taxon>
        <taxon>Metazoa</taxon>
        <taxon>Ecdysozoa</taxon>
        <taxon>Arthropoda</taxon>
        <taxon>Chelicerata</taxon>
        <taxon>Arachnida</taxon>
        <taxon>Acari</taxon>
        <taxon>Acariformes</taxon>
        <taxon>Sarcoptiformes</taxon>
        <taxon>Astigmata</taxon>
        <taxon>Psoroptidia</taxon>
        <taxon>Analgoidea</taxon>
        <taxon>Pyroglyphidae</taxon>
        <taxon>Pyroglyphinae</taxon>
        <taxon>Euroglyphus</taxon>
    </lineage>
</organism>
<evidence type="ECO:0000256" key="8">
    <source>
        <dbReference type="ARBA" id="ARBA00023157"/>
    </source>
</evidence>
<dbReference type="Gene3D" id="2.60.40.10">
    <property type="entry name" value="Immunoglobulins"/>
    <property type="match status" value="3"/>
</dbReference>
<feature type="domain" description="Ig-like" evidence="10">
    <location>
        <begin position="164"/>
        <end position="256"/>
    </location>
</feature>
<evidence type="ECO:0000256" key="4">
    <source>
        <dbReference type="ARBA" id="ARBA00022737"/>
    </source>
</evidence>
<dbReference type="Proteomes" id="UP000194236">
    <property type="component" value="Unassembled WGS sequence"/>
</dbReference>
<dbReference type="PROSITE" id="PS50835">
    <property type="entry name" value="IG_LIKE"/>
    <property type="match status" value="2"/>
</dbReference>
<dbReference type="GO" id="GO:0030424">
    <property type="term" value="C:axon"/>
    <property type="evidence" value="ECO:0007669"/>
    <property type="project" value="TreeGrafter"/>
</dbReference>
<dbReference type="Pfam" id="PF07679">
    <property type="entry name" value="I-set"/>
    <property type="match status" value="2"/>
</dbReference>
<dbReference type="SMART" id="SM00408">
    <property type="entry name" value="IGc2"/>
    <property type="match status" value="2"/>
</dbReference>
<dbReference type="InterPro" id="IPR013098">
    <property type="entry name" value="Ig_I-set"/>
</dbReference>
<dbReference type="PANTHER" id="PTHR10075:SF100">
    <property type="entry name" value="FASCICLIN-2"/>
    <property type="match status" value="1"/>
</dbReference>
<dbReference type="InterPro" id="IPR007110">
    <property type="entry name" value="Ig-like_dom"/>
</dbReference>
<keyword evidence="6" id="KW-1133">Transmembrane helix</keyword>
<dbReference type="InterPro" id="IPR013783">
    <property type="entry name" value="Ig-like_fold"/>
</dbReference>
<feature type="domain" description="Ig-like" evidence="10">
    <location>
        <begin position="66"/>
        <end position="160"/>
    </location>
</feature>
<comment type="subcellular location">
    <subcellularLocation>
        <location evidence="1">Membrane</location>
        <topology evidence="1">Single-pass membrane protein</topology>
    </subcellularLocation>
</comment>
<dbReference type="GO" id="GO:0005886">
    <property type="term" value="C:plasma membrane"/>
    <property type="evidence" value="ECO:0007669"/>
    <property type="project" value="TreeGrafter"/>
</dbReference>
<feature type="non-terminal residue" evidence="11">
    <location>
        <position position="258"/>
    </location>
</feature>
<keyword evidence="9" id="KW-0393">Immunoglobulin domain</keyword>
<evidence type="ECO:0000313" key="12">
    <source>
        <dbReference type="Proteomes" id="UP000194236"/>
    </source>
</evidence>
<dbReference type="GO" id="GO:0007411">
    <property type="term" value="P:axon guidance"/>
    <property type="evidence" value="ECO:0007669"/>
    <property type="project" value="TreeGrafter"/>
</dbReference>
<proteinExistence type="predicted"/>
<sequence length="258" mass="28668">MIPSPSTSATIIQSDKDLRIRFLDQDRVLQIRNVGREDKGMFQCIVSNEFESVQASGELTMINDPPSFVSVFNIPEPLRPGKSLSMKCSAIGTPLPQIIWTLDGQTLVDYGRIRVGDYVSADNIVNSFVNITSLRTEDGGIYSCTASNDVHSISHSSRIDVYGPASIRPMKNFTVVAGHNLQIHCPAAGYPLESIEWYKKSSTINDINRLPQNHRQKTFPNGTLIIERIERGLDDGEYRCMVTSESNVASADTFIRVL</sequence>